<keyword evidence="2" id="KW-1185">Reference proteome</keyword>
<evidence type="ECO:0000313" key="1">
    <source>
        <dbReference type="EMBL" id="OAG31434.1"/>
    </source>
</evidence>
<accession>A0A177EHI0</accession>
<proteinExistence type="predicted"/>
<organism evidence="1 2">
    <name type="scientific">Nematocida displodere</name>
    <dbReference type="NCBI Taxonomy" id="1805483"/>
    <lineage>
        <taxon>Eukaryota</taxon>
        <taxon>Fungi</taxon>
        <taxon>Fungi incertae sedis</taxon>
        <taxon>Microsporidia</taxon>
        <taxon>Nematocida</taxon>
    </lineage>
</organism>
<dbReference type="Proteomes" id="UP000185944">
    <property type="component" value="Unassembled WGS sequence"/>
</dbReference>
<reference evidence="1 2" key="1">
    <citation type="submission" date="2016-02" db="EMBL/GenBank/DDBJ databases">
        <title>Discovery of a natural microsporidian pathogen with a broad tissue tropism in Caenorhabditis elegans.</title>
        <authorList>
            <person name="Luallen R.J."/>
            <person name="Reinke A.W."/>
            <person name="Tong L."/>
            <person name="Botts M.R."/>
            <person name="Felix M.-A."/>
            <person name="Troemel E.R."/>
        </authorList>
    </citation>
    <scope>NUCLEOTIDE SEQUENCE [LARGE SCALE GENOMIC DNA]</scope>
    <source>
        <strain evidence="1 2">JUm2807</strain>
    </source>
</reference>
<dbReference type="VEuPathDB" id="MicrosporidiaDB:NEDG_01961"/>
<dbReference type="RefSeq" id="XP_067545109.1">
    <property type="nucleotide sequence ID" value="XM_067689379.1"/>
</dbReference>
<name>A0A177EHI0_9MICR</name>
<dbReference type="AlphaFoldDB" id="A0A177EHI0"/>
<sequence length="447" mass="49362">MLYITNLAAMLATVSGSIAKKLLVASLGALTMLSDRYMPTQNNQSIMGMSRASSFDSEIIPYRDELTETTIEFLSKYGYGHGYDDMVHLLHVNNHLPTITELYKYQPEAMKLFVNNIPLDAIPRELKPGITFSRVNICGTTALKAADLSDTPEDTICKLTKLLTAFSTSKIERLCIQHIGTPYPLDSTSSKIPLAVTKSLQMHRTSSFFVDWLAASVDLKTATQEFELGISTSNLTSLASLDGLELANLSSLYMFNLPHLRTLRCRLLQQDTLKNLQLERLPKNVRVSVRLAIQLTAKTWDKLTIGLQLWKDLCYQTQGIGAASTLALVLSSPGEVQLIEDHPAPICSLMVTELVFYVNTIHRFSISVDFVKKVLIWTRINVARAQSIWVRVNRGKLAPGVAEALSVLTVGTKKLAGLEKVTVGNVDLAVIDLPNNITAPEELLVAL</sequence>
<gene>
    <name evidence="1" type="ORF">NEDG_01961</name>
</gene>
<comment type="caution">
    <text evidence="1">The sequence shown here is derived from an EMBL/GenBank/DDBJ whole genome shotgun (WGS) entry which is preliminary data.</text>
</comment>
<dbReference type="EMBL" id="LTDL01000016">
    <property type="protein sequence ID" value="OAG31434.1"/>
    <property type="molecule type" value="Genomic_DNA"/>
</dbReference>
<dbReference type="GeneID" id="93648311"/>
<protein>
    <submittedName>
        <fullName evidence="1">Uncharacterized protein</fullName>
    </submittedName>
</protein>
<evidence type="ECO:0000313" key="2">
    <source>
        <dbReference type="Proteomes" id="UP000185944"/>
    </source>
</evidence>